<sequence>MMTAKYLVSLLASAGALAFAGGALAQSAEPDAEIEQVAIPELAPSVLMDSAEEAAAPLGEDEVADMLNSRQQLQQTFTLKRTINGNVVETEKRTVTYSRNQPYRETEAGRTALQKLQTEFDGELLTRTEAFEEAKLDFTIADTNLDDAMTADEFIALVNSWRENNARQAEAPTQEVARQRNFEAFLLDVNPEAAREQNQTPIREKFAFMSGAAQTVSREDYIREYLLDFDAMDTDKDTLLKGMELMRFRALNRGEALEM</sequence>
<protein>
    <recommendedName>
        <fullName evidence="2">EF-hand domain-containing protein</fullName>
    </recommendedName>
</protein>
<evidence type="ECO:0008006" key="2">
    <source>
        <dbReference type="Google" id="ProtNLM"/>
    </source>
</evidence>
<proteinExistence type="predicted"/>
<dbReference type="AlphaFoldDB" id="A0A3B0SPF7"/>
<dbReference type="EMBL" id="UOEH01000597">
    <property type="protein sequence ID" value="VAW07695.1"/>
    <property type="molecule type" value="Genomic_DNA"/>
</dbReference>
<organism evidence="1">
    <name type="scientific">hydrothermal vent metagenome</name>
    <dbReference type="NCBI Taxonomy" id="652676"/>
    <lineage>
        <taxon>unclassified sequences</taxon>
        <taxon>metagenomes</taxon>
        <taxon>ecological metagenomes</taxon>
    </lineage>
</organism>
<evidence type="ECO:0000313" key="1">
    <source>
        <dbReference type="EMBL" id="VAW07695.1"/>
    </source>
</evidence>
<gene>
    <name evidence="1" type="ORF">MNBD_ALPHA05-2176</name>
</gene>
<reference evidence="1" key="1">
    <citation type="submission" date="2018-06" db="EMBL/GenBank/DDBJ databases">
        <authorList>
            <person name="Zhirakovskaya E."/>
        </authorList>
    </citation>
    <scope>NUCLEOTIDE SEQUENCE</scope>
</reference>
<accession>A0A3B0SPF7</accession>
<name>A0A3B0SPF7_9ZZZZ</name>